<dbReference type="AlphaFoldDB" id="A0A383BYU9"/>
<name>A0A383BYU9_9ZZZZ</name>
<reference evidence="1" key="1">
    <citation type="submission" date="2018-05" db="EMBL/GenBank/DDBJ databases">
        <authorList>
            <person name="Lanie J.A."/>
            <person name="Ng W.-L."/>
            <person name="Kazmierczak K.M."/>
            <person name="Andrzejewski T.M."/>
            <person name="Davidsen T.M."/>
            <person name="Wayne K.J."/>
            <person name="Tettelin H."/>
            <person name="Glass J.I."/>
            <person name="Rusch D."/>
            <person name="Podicherti R."/>
            <person name="Tsui H.-C.T."/>
            <person name="Winkler M.E."/>
        </authorList>
    </citation>
    <scope>NUCLEOTIDE SEQUENCE</scope>
</reference>
<dbReference type="EMBL" id="UINC01204558">
    <property type="protein sequence ID" value="SVE25337.1"/>
    <property type="molecule type" value="Genomic_DNA"/>
</dbReference>
<gene>
    <name evidence="1" type="ORF">METZ01_LOCUS478191</name>
</gene>
<accession>A0A383BYU9</accession>
<proteinExistence type="predicted"/>
<feature type="non-terminal residue" evidence="1">
    <location>
        <position position="27"/>
    </location>
</feature>
<evidence type="ECO:0000313" key="1">
    <source>
        <dbReference type="EMBL" id="SVE25337.1"/>
    </source>
</evidence>
<protein>
    <submittedName>
        <fullName evidence="1">Uncharacterized protein</fullName>
    </submittedName>
</protein>
<organism evidence="1">
    <name type="scientific">marine metagenome</name>
    <dbReference type="NCBI Taxonomy" id="408172"/>
    <lineage>
        <taxon>unclassified sequences</taxon>
        <taxon>metagenomes</taxon>
        <taxon>ecological metagenomes</taxon>
    </lineage>
</organism>
<sequence length="27" mass="3209">MPFLSREQLAHFKEEGYLLVRGMLDVE</sequence>